<dbReference type="GO" id="GO:0000160">
    <property type="term" value="P:phosphorelay signal transduction system"/>
    <property type="evidence" value="ECO:0007669"/>
    <property type="project" value="InterPro"/>
</dbReference>
<dbReference type="CDD" id="cd00156">
    <property type="entry name" value="REC"/>
    <property type="match status" value="1"/>
</dbReference>
<accession>A0A2M7BZ34</accession>
<feature type="modified residue" description="4-aspartylphosphate" evidence="2">
    <location>
        <position position="52"/>
    </location>
</feature>
<evidence type="ECO:0000256" key="2">
    <source>
        <dbReference type="PROSITE-ProRule" id="PRU00169"/>
    </source>
</evidence>
<dbReference type="InterPro" id="IPR050595">
    <property type="entry name" value="Bact_response_regulator"/>
</dbReference>
<organism evidence="4 5">
    <name type="scientific">Candidatus Nealsonbacteria bacterium CG03_land_8_20_14_0_80_36_12</name>
    <dbReference type="NCBI Taxonomy" id="1974701"/>
    <lineage>
        <taxon>Bacteria</taxon>
        <taxon>Candidatus Nealsoniibacteriota</taxon>
    </lineage>
</organism>
<evidence type="ECO:0000256" key="1">
    <source>
        <dbReference type="ARBA" id="ARBA00022553"/>
    </source>
</evidence>
<sequence>MKKILIIEDEEIIIEFLQKRLNKEGYEVSLARNGEKGLQMMRETKPNLVLLDIILPQKGGFEVMEQMEKESELKLIPVIVISNSGQLSELDRAKRLGAKNWIIKTEFDPQEIINKIVRQIAK</sequence>
<keyword evidence="1 2" id="KW-0597">Phosphoprotein</keyword>
<dbReference type="Proteomes" id="UP000230324">
    <property type="component" value="Unassembled WGS sequence"/>
</dbReference>
<dbReference type="PANTHER" id="PTHR44591">
    <property type="entry name" value="STRESS RESPONSE REGULATOR PROTEIN 1"/>
    <property type="match status" value="1"/>
</dbReference>
<comment type="caution">
    <text evidence="4">The sequence shown here is derived from an EMBL/GenBank/DDBJ whole genome shotgun (WGS) entry which is preliminary data.</text>
</comment>
<name>A0A2M7BZ34_9BACT</name>
<evidence type="ECO:0000259" key="3">
    <source>
        <dbReference type="PROSITE" id="PS50110"/>
    </source>
</evidence>
<dbReference type="PROSITE" id="PS50110">
    <property type="entry name" value="RESPONSE_REGULATORY"/>
    <property type="match status" value="1"/>
</dbReference>
<dbReference type="SMART" id="SM00448">
    <property type="entry name" value="REC"/>
    <property type="match status" value="1"/>
</dbReference>
<dbReference type="InterPro" id="IPR011006">
    <property type="entry name" value="CheY-like_superfamily"/>
</dbReference>
<dbReference type="EMBL" id="PEUV01000001">
    <property type="protein sequence ID" value="PIV12900.1"/>
    <property type="molecule type" value="Genomic_DNA"/>
</dbReference>
<dbReference type="AlphaFoldDB" id="A0A2M7BZ34"/>
<reference evidence="5" key="1">
    <citation type="submission" date="2017-09" db="EMBL/GenBank/DDBJ databases">
        <title>Depth-based differentiation of microbial function through sediment-hosted aquifers and enrichment of novel symbionts in the deep terrestrial subsurface.</title>
        <authorList>
            <person name="Probst A.J."/>
            <person name="Ladd B."/>
            <person name="Jarett J.K."/>
            <person name="Geller-Mcgrath D.E."/>
            <person name="Sieber C.M.K."/>
            <person name="Emerson J.B."/>
            <person name="Anantharaman K."/>
            <person name="Thomas B.C."/>
            <person name="Malmstrom R."/>
            <person name="Stieglmeier M."/>
            <person name="Klingl A."/>
            <person name="Woyke T."/>
            <person name="Ryan C.M."/>
            <person name="Banfield J.F."/>
        </authorList>
    </citation>
    <scope>NUCLEOTIDE SEQUENCE [LARGE SCALE GENOMIC DNA]</scope>
</reference>
<dbReference type="Gene3D" id="3.40.50.2300">
    <property type="match status" value="1"/>
</dbReference>
<dbReference type="InterPro" id="IPR001789">
    <property type="entry name" value="Sig_transdc_resp-reg_receiver"/>
</dbReference>
<evidence type="ECO:0000313" key="4">
    <source>
        <dbReference type="EMBL" id="PIV12900.1"/>
    </source>
</evidence>
<dbReference type="SUPFAM" id="SSF52172">
    <property type="entry name" value="CheY-like"/>
    <property type="match status" value="1"/>
</dbReference>
<gene>
    <name evidence="4" type="ORF">COS47_00025</name>
</gene>
<dbReference type="Pfam" id="PF00072">
    <property type="entry name" value="Response_reg"/>
    <property type="match status" value="1"/>
</dbReference>
<protein>
    <submittedName>
        <fullName evidence="4">Response regulator</fullName>
    </submittedName>
</protein>
<dbReference type="PANTHER" id="PTHR44591:SF23">
    <property type="entry name" value="CHEY SUBFAMILY"/>
    <property type="match status" value="1"/>
</dbReference>
<evidence type="ECO:0000313" key="5">
    <source>
        <dbReference type="Proteomes" id="UP000230324"/>
    </source>
</evidence>
<proteinExistence type="predicted"/>
<feature type="domain" description="Response regulatory" evidence="3">
    <location>
        <begin position="3"/>
        <end position="120"/>
    </location>
</feature>